<dbReference type="EMBL" id="HBUF01208257">
    <property type="protein sequence ID" value="CAG6664640.1"/>
    <property type="molecule type" value="Transcribed_RNA"/>
</dbReference>
<dbReference type="EMBL" id="HBUF01208255">
    <property type="protein sequence ID" value="CAG6664634.1"/>
    <property type="molecule type" value="Transcribed_RNA"/>
</dbReference>
<dbReference type="EMBL" id="HBUF01208251">
    <property type="protein sequence ID" value="CAG6664622.1"/>
    <property type="molecule type" value="Transcribed_RNA"/>
</dbReference>
<dbReference type="EMBL" id="HBUF01208258">
    <property type="protein sequence ID" value="CAG6664643.1"/>
    <property type="molecule type" value="Transcribed_RNA"/>
</dbReference>
<proteinExistence type="predicted"/>
<organism evidence="2">
    <name type="scientific">Cacopsylla melanoneura</name>
    <dbReference type="NCBI Taxonomy" id="428564"/>
    <lineage>
        <taxon>Eukaryota</taxon>
        <taxon>Metazoa</taxon>
        <taxon>Ecdysozoa</taxon>
        <taxon>Arthropoda</taxon>
        <taxon>Hexapoda</taxon>
        <taxon>Insecta</taxon>
        <taxon>Pterygota</taxon>
        <taxon>Neoptera</taxon>
        <taxon>Paraneoptera</taxon>
        <taxon>Hemiptera</taxon>
        <taxon>Sternorrhyncha</taxon>
        <taxon>Psylloidea</taxon>
        <taxon>Psyllidae</taxon>
        <taxon>Psyllinae</taxon>
        <taxon>Cacopsylla</taxon>
    </lineage>
</organism>
<keyword evidence="1" id="KW-0472">Membrane</keyword>
<accession>A0A8D8WNH9</accession>
<reference evidence="2" key="1">
    <citation type="submission" date="2021-05" db="EMBL/GenBank/DDBJ databases">
        <authorList>
            <person name="Alioto T."/>
            <person name="Alioto T."/>
            <person name="Gomez Garrido J."/>
        </authorList>
    </citation>
    <scope>NUCLEOTIDE SEQUENCE</scope>
</reference>
<sequence>MLTLKGRSKLSFIGIESDRVVAIWFQGISFNILRWPTRFPGFSSFVVLNLRAFCIASFFTCKCNGSRSSITSKAALGAVRIAPVMLRQANRWILVSSAWAVFCSVFGHHTKEAYVTRGLMIAKYDQWIICGFSPHVFPNSLRQTQIAAVAFLDNFSRCLFHVSLLSRITPRYLTSLESSTTVPSSFGAFIFSFSFLVKGTMVILLGLILSPFVLHHLETMFKAFCMRSDKTSSYLPLMISAISSA</sequence>
<protein>
    <submittedName>
        <fullName evidence="2">Uncharacterized protein</fullName>
    </submittedName>
</protein>
<evidence type="ECO:0000256" key="1">
    <source>
        <dbReference type="SAM" id="Phobius"/>
    </source>
</evidence>
<keyword evidence="1" id="KW-0812">Transmembrane</keyword>
<dbReference type="EMBL" id="HBUF01208256">
    <property type="protein sequence ID" value="CAG6664637.1"/>
    <property type="molecule type" value="Transcribed_RNA"/>
</dbReference>
<name>A0A8D8WNH9_9HEMI</name>
<dbReference type="EMBL" id="HBUF01208253">
    <property type="protein sequence ID" value="CAG6664628.1"/>
    <property type="molecule type" value="Transcribed_RNA"/>
</dbReference>
<evidence type="ECO:0000313" key="2">
    <source>
        <dbReference type="EMBL" id="CAG6664640.1"/>
    </source>
</evidence>
<keyword evidence="1" id="KW-1133">Transmembrane helix</keyword>
<feature type="transmembrane region" description="Helical" evidence="1">
    <location>
        <begin position="186"/>
        <end position="214"/>
    </location>
</feature>
<dbReference type="AlphaFoldDB" id="A0A8D8WNH9"/>
<dbReference type="EMBL" id="HBUF01208252">
    <property type="protein sequence ID" value="CAG6664625.1"/>
    <property type="molecule type" value="Transcribed_RNA"/>
</dbReference>
<dbReference type="EMBL" id="HBUF01208254">
    <property type="protein sequence ID" value="CAG6664631.1"/>
    <property type="molecule type" value="Transcribed_RNA"/>
</dbReference>